<dbReference type="PANTHER" id="PTHR42940:SF8">
    <property type="entry name" value="VACUOLAR PROTEIN SORTING-ASSOCIATED PROTEIN 11"/>
    <property type="match status" value="1"/>
</dbReference>
<dbReference type="InterPro" id="IPR013154">
    <property type="entry name" value="ADH-like_N"/>
</dbReference>
<keyword evidence="5 10" id="KW-0479">Metal-binding</keyword>
<evidence type="ECO:0000313" key="13">
    <source>
        <dbReference type="Proteomes" id="UP000595691"/>
    </source>
</evidence>
<dbReference type="EC" id="1.1.1.1" evidence="3"/>
<evidence type="ECO:0000256" key="9">
    <source>
        <dbReference type="ARBA" id="ARBA00049243"/>
    </source>
</evidence>
<gene>
    <name evidence="12" type="ORF">I5776_15005</name>
</gene>
<evidence type="ECO:0000256" key="1">
    <source>
        <dbReference type="ARBA" id="ARBA00001947"/>
    </source>
</evidence>
<dbReference type="SUPFAM" id="SSF50129">
    <property type="entry name" value="GroES-like"/>
    <property type="match status" value="1"/>
</dbReference>
<reference evidence="12 13" key="1">
    <citation type="submission" date="2020-11" db="EMBL/GenBank/DDBJ databases">
        <title>Taxonomic evaluation of the Bacillus sporothermodurans group of bacteria based on whole genome sequences.</title>
        <authorList>
            <person name="Fiedler G."/>
            <person name="Herbstmann A.-D."/>
            <person name="Doll E."/>
            <person name="Wenning M."/>
            <person name="Brinks E."/>
            <person name="Kabisch J."/>
            <person name="Breitenwieser F."/>
            <person name="Lappann M."/>
            <person name="Boehnlein C."/>
            <person name="Franz C."/>
        </authorList>
    </citation>
    <scope>NUCLEOTIDE SEQUENCE [LARGE SCALE GENOMIC DNA]</scope>
    <source>
        <strain evidence="12 13">JCM 19841</strain>
    </source>
</reference>
<dbReference type="InterPro" id="IPR013149">
    <property type="entry name" value="ADH-like_C"/>
</dbReference>
<dbReference type="InterPro" id="IPR020843">
    <property type="entry name" value="ER"/>
</dbReference>
<dbReference type="Pfam" id="PF00107">
    <property type="entry name" value="ADH_zinc_N"/>
    <property type="match status" value="1"/>
</dbReference>
<name>A0ABX7E7J3_9BACI</name>
<dbReference type="SMART" id="SM00829">
    <property type="entry name" value="PKS_ER"/>
    <property type="match status" value="1"/>
</dbReference>
<keyword evidence="6 10" id="KW-0862">Zinc</keyword>
<evidence type="ECO:0000256" key="8">
    <source>
        <dbReference type="ARBA" id="ARBA00049164"/>
    </source>
</evidence>
<dbReference type="Gene3D" id="3.90.180.10">
    <property type="entry name" value="Medium-chain alcohol dehydrogenases, catalytic domain"/>
    <property type="match status" value="1"/>
</dbReference>
<evidence type="ECO:0000313" key="12">
    <source>
        <dbReference type="EMBL" id="QQZ11556.1"/>
    </source>
</evidence>
<proteinExistence type="inferred from homology"/>
<comment type="cofactor">
    <cofactor evidence="1 10">
        <name>Zn(2+)</name>
        <dbReference type="ChEBI" id="CHEBI:29105"/>
    </cofactor>
</comment>
<dbReference type="CDD" id="cd05284">
    <property type="entry name" value="arabinose_DH_like"/>
    <property type="match status" value="1"/>
</dbReference>
<organism evidence="12 13">
    <name type="scientific">Heyndrickxia vini</name>
    <dbReference type="NCBI Taxonomy" id="1476025"/>
    <lineage>
        <taxon>Bacteria</taxon>
        <taxon>Bacillati</taxon>
        <taxon>Bacillota</taxon>
        <taxon>Bacilli</taxon>
        <taxon>Bacillales</taxon>
        <taxon>Bacillaceae</taxon>
        <taxon>Heyndrickxia</taxon>
    </lineage>
</organism>
<comment type="similarity">
    <text evidence="2 10">Belongs to the zinc-containing alcohol dehydrogenase family.</text>
</comment>
<evidence type="ECO:0000256" key="2">
    <source>
        <dbReference type="ARBA" id="ARBA00008072"/>
    </source>
</evidence>
<evidence type="ECO:0000256" key="6">
    <source>
        <dbReference type="ARBA" id="ARBA00022833"/>
    </source>
</evidence>
<evidence type="ECO:0000256" key="10">
    <source>
        <dbReference type="RuleBase" id="RU361277"/>
    </source>
</evidence>
<dbReference type="Pfam" id="PF08240">
    <property type="entry name" value="ADH_N"/>
    <property type="match status" value="1"/>
</dbReference>
<dbReference type="SUPFAM" id="SSF51735">
    <property type="entry name" value="NAD(P)-binding Rossmann-fold domains"/>
    <property type="match status" value="1"/>
</dbReference>
<protein>
    <recommendedName>
        <fullName evidence="4">Alcohol dehydrogenase</fullName>
        <ecNumber evidence="3">1.1.1.1</ecNumber>
    </recommendedName>
</protein>
<keyword evidence="13" id="KW-1185">Reference proteome</keyword>
<dbReference type="PANTHER" id="PTHR42940">
    <property type="entry name" value="ALCOHOL DEHYDROGENASE 1-RELATED"/>
    <property type="match status" value="1"/>
</dbReference>
<evidence type="ECO:0000256" key="4">
    <source>
        <dbReference type="ARBA" id="ARBA00016352"/>
    </source>
</evidence>
<comment type="catalytic activity">
    <reaction evidence="8">
        <text>a secondary alcohol + NAD(+) = a ketone + NADH + H(+)</text>
        <dbReference type="Rhea" id="RHEA:10740"/>
        <dbReference type="ChEBI" id="CHEBI:15378"/>
        <dbReference type="ChEBI" id="CHEBI:17087"/>
        <dbReference type="ChEBI" id="CHEBI:35681"/>
        <dbReference type="ChEBI" id="CHEBI:57540"/>
        <dbReference type="ChEBI" id="CHEBI:57945"/>
        <dbReference type="EC" id="1.1.1.1"/>
    </reaction>
</comment>
<dbReference type="PROSITE" id="PS00059">
    <property type="entry name" value="ADH_ZINC"/>
    <property type="match status" value="1"/>
</dbReference>
<evidence type="ECO:0000256" key="7">
    <source>
        <dbReference type="ARBA" id="ARBA00023002"/>
    </source>
</evidence>
<dbReference type="Proteomes" id="UP000595691">
    <property type="component" value="Chromosome"/>
</dbReference>
<sequence>MKAYRLLEWGKPAQVVEVEVPKPASGQILVKVAGNGLCHSDFGMATLPKEQGEALGWKMPFTLGHETGGWVAELGDGVHGLSVGDPVVLMGNNSCGVCDYCLRGEDHNCDNGGYGRGYGRDGGLADFVLVDSARLVIKLDQLNPVEAGPLTDAGTTAYHGVKRVLPKLYPGSTAVVIGAGGLGSFAIQLLKVLSPARIVAVDTNQARLDFALELGAHETLIGVNENTTKDILDLTSGKGANVVLDFAGFDTTIEAGIAAVCKGGSYGLVGAGFGTYNKPWFGNLPKDGEVFNYQGGSISDTKEVIKLAEAGLIRNEVEIFPFSQIEEAYDKLHKGKLRGRAVVTPGS</sequence>
<feature type="domain" description="Enoyl reductase (ER)" evidence="11">
    <location>
        <begin position="5"/>
        <end position="343"/>
    </location>
</feature>
<keyword evidence="7" id="KW-0560">Oxidoreductase</keyword>
<dbReference type="InterPro" id="IPR036291">
    <property type="entry name" value="NAD(P)-bd_dom_sf"/>
</dbReference>
<evidence type="ECO:0000256" key="5">
    <source>
        <dbReference type="ARBA" id="ARBA00022723"/>
    </source>
</evidence>
<dbReference type="EMBL" id="CP065425">
    <property type="protein sequence ID" value="QQZ11556.1"/>
    <property type="molecule type" value="Genomic_DNA"/>
</dbReference>
<accession>A0ABX7E7J3</accession>
<dbReference type="InterPro" id="IPR011032">
    <property type="entry name" value="GroES-like_sf"/>
</dbReference>
<evidence type="ECO:0000256" key="3">
    <source>
        <dbReference type="ARBA" id="ARBA00013190"/>
    </source>
</evidence>
<comment type="catalytic activity">
    <reaction evidence="9">
        <text>a primary alcohol + NAD(+) = an aldehyde + NADH + H(+)</text>
        <dbReference type="Rhea" id="RHEA:10736"/>
        <dbReference type="ChEBI" id="CHEBI:15378"/>
        <dbReference type="ChEBI" id="CHEBI:15734"/>
        <dbReference type="ChEBI" id="CHEBI:17478"/>
        <dbReference type="ChEBI" id="CHEBI:57540"/>
        <dbReference type="ChEBI" id="CHEBI:57945"/>
        <dbReference type="EC" id="1.1.1.1"/>
    </reaction>
</comment>
<dbReference type="Gene3D" id="3.40.50.720">
    <property type="entry name" value="NAD(P)-binding Rossmann-like Domain"/>
    <property type="match status" value="1"/>
</dbReference>
<evidence type="ECO:0000259" key="11">
    <source>
        <dbReference type="SMART" id="SM00829"/>
    </source>
</evidence>
<dbReference type="InterPro" id="IPR002328">
    <property type="entry name" value="ADH_Zn_CS"/>
</dbReference>